<dbReference type="SUPFAM" id="SSF58104">
    <property type="entry name" value="Methyl-accepting chemotaxis protein (MCP) signaling domain"/>
    <property type="match status" value="1"/>
</dbReference>
<dbReference type="Gene3D" id="6.10.340.10">
    <property type="match status" value="1"/>
</dbReference>
<dbReference type="SMART" id="SM00304">
    <property type="entry name" value="HAMP"/>
    <property type="match status" value="1"/>
</dbReference>
<keyword evidence="4 10" id="KW-0812">Transmembrane</keyword>
<keyword evidence="6 10" id="KW-0472">Membrane</keyword>
<dbReference type="InterPro" id="IPR003660">
    <property type="entry name" value="HAMP_dom"/>
</dbReference>
<sequence>MKKELTLSILSIVVLCSAVLAGVGCVTTYQSSVNVLQESMVETAKVVGKHVNSEMQRYIGVARMIGSLSDLSSGKVSNVVRCKNELASIAQKNELISADYISLDGKTLDGTDVSDKDYFKSCKAGQSFYISSPNFEELDGQKVFTAVIAVPIYSGSSAATMGYMSSGMQESVSGVVAIRPQSDFLSTLTSSISIAKSGGTYLLNKAGTIIADTNPDRVGKVNEQELAKTDPSAKGQAEFEKKMTAGETGYQTQTSYQGVRQIVSYAPVPGNTGWSVGLYVNESDFMGSVYRAVVLDAALCVLFIIIGVLLAVRSAKQIADPIKACAQRLDKLADGDLIAPVPIVKRKDEIQDLQQATGHIIDSLQNIVQDEVTLLGEMSKGNFAVDSNASYKGDFAPLQQSIVEIIKSLNQMLRNVNRAAVEVSGGAEQISAGAQALSQGATEQASSVEELAAATSEITEQMNQNAAEAMQASDTAEKVGQDAQHSDEDLHALSQAIVDISESAGGIRRIMKTISDIAFQTNILSLNAAIEAARAGEAGRGFAVVANEVRSLAVQSAQASQSTTKLLENTQSAVENGTKIAQATKESLSAFIQNVREVSATVKQIADAAEQQAAASSQLSQGINQISAVVQTNSATAEQSAASSEELSHQADNLKAIFEQYQLKEEENEI</sequence>
<proteinExistence type="inferred from homology"/>
<dbReference type="SMART" id="SM00283">
    <property type="entry name" value="MA"/>
    <property type="match status" value="1"/>
</dbReference>
<comment type="similarity">
    <text evidence="7">Belongs to the methyl-accepting chemotaxis (MCP) protein family.</text>
</comment>
<comment type="subcellular location">
    <subcellularLocation>
        <location evidence="1">Cell membrane</location>
        <topology evidence="1">Multi-pass membrane protein</topology>
    </subcellularLocation>
</comment>
<evidence type="ECO:0000256" key="7">
    <source>
        <dbReference type="ARBA" id="ARBA00029447"/>
    </source>
</evidence>
<evidence type="ECO:0000256" key="1">
    <source>
        <dbReference type="ARBA" id="ARBA00004651"/>
    </source>
</evidence>
<dbReference type="Gene3D" id="1.10.287.950">
    <property type="entry name" value="Methyl-accepting chemotaxis protein"/>
    <property type="match status" value="1"/>
</dbReference>
<keyword evidence="14" id="KW-1185">Reference proteome</keyword>
<evidence type="ECO:0000313" key="14">
    <source>
        <dbReference type="Proteomes" id="UP000516046"/>
    </source>
</evidence>
<dbReference type="InterPro" id="IPR033479">
    <property type="entry name" value="dCache_1"/>
</dbReference>
<evidence type="ECO:0000313" key="13">
    <source>
        <dbReference type="EMBL" id="QNO18373.1"/>
    </source>
</evidence>
<evidence type="ECO:0000256" key="4">
    <source>
        <dbReference type="ARBA" id="ARBA00022692"/>
    </source>
</evidence>
<organism evidence="13 14">
    <name type="scientific">Caproicibacterium amylolyticum</name>
    <dbReference type="NCBI Taxonomy" id="2766537"/>
    <lineage>
        <taxon>Bacteria</taxon>
        <taxon>Bacillati</taxon>
        <taxon>Bacillota</taxon>
        <taxon>Clostridia</taxon>
        <taxon>Eubacteriales</taxon>
        <taxon>Oscillospiraceae</taxon>
        <taxon>Caproicibacterium</taxon>
    </lineage>
</organism>
<dbReference type="PROSITE" id="PS50885">
    <property type="entry name" value="HAMP"/>
    <property type="match status" value="1"/>
</dbReference>
<keyword evidence="5 10" id="KW-1133">Transmembrane helix</keyword>
<dbReference type="CDD" id="cd06225">
    <property type="entry name" value="HAMP"/>
    <property type="match status" value="1"/>
</dbReference>
<dbReference type="PANTHER" id="PTHR43531:SF11">
    <property type="entry name" value="METHYL-ACCEPTING CHEMOTAXIS PROTEIN 3"/>
    <property type="match status" value="1"/>
</dbReference>
<feature type="domain" description="HAMP" evidence="12">
    <location>
        <begin position="316"/>
        <end position="369"/>
    </location>
</feature>
<reference evidence="13 14" key="1">
    <citation type="submission" date="2020-08" db="EMBL/GenBank/DDBJ databases">
        <authorList>
            <person name="Ren C."/>
            <person name="Gu Y."/>
            <person name="Xu Y."/>
        </authorList>
    </citation>
    <scope>NUCLEOTIDE SEQUENCE [LARGE SCALE GENOMIC DNA]</scope>
    <source>
        <strain evidence="13 14">LBM18003</strain>
    </source>
</reference>
<dbReference type="CDD" id="cd12912">
    <property type="entry name" value="PDC2_MCP_like"/>
    <property type="match status" value="1"/>
</dbReference>
<dbReference type="Pfam" id="PF02743">
    <property type="entry name" value="dCache_1"/>
    <property type="match status" value="1"/>
</dbReference>
<dbReference type="InterPro" id="IPR051310">
    <property type="entry name" value="MCP_chemotaxis"/>
</dbReference>
<dbReference type="Gene3D" id="3.30.450.20">
    <property type="entry name" value="PAS domain"/>
    <property type="match status" value="2"/>
</dbReference>
<dbReference type="AlphaFoldDB" id="A0A7G9WI61"/>
<evidence type="ECO:0000256" key="5">
    <source>
        <dbReference type="ARBA" id="ARBA00022989"/>
    </source>
</evidence>
<evidence type="ECO:0000256" key="6">
    <source>
        <dbReference type="ARBA" id="ARBA00023136"/>
    </source>
</evidence>
<dbReference type="GO" id="GO:0004888">
    <property type="term" value="F:transmembrane signaling receptor activity"/>
    <property type="evidence" value="ECO:0007669"/>
    <property type="project" value="TreeGrafter"/>
</dbReference>
<name>A0A7G9WI61_9FIRM</name>
<dbReference type="PROSITE" id="PS50111">
    <property type="entry name" value="CHEMOTAXIS_TRANSDUC_2"/>
    <property type="match status" value="1"/>
</dbReference>
<dbReference type="KEGG" id="caml:H6X83_01520"/>
<dbReference type="PROSITE" id="PS51257">
    <property type="entry name" value="PROKAR_LIPOPROTEIN"/>
    <property type="match status" value="1"/>
</dbReference>
<dbReference type="InterPro" id="IPR004089">
    <property type="entry name" value="MCPsignal_dom"/>
</dbReference>
<dbReference type="EMBL" id="CP060696">
    <property type="protein sequence ID" value="QNO18373.1"/>
    <property type="molecule type" value="Genomic_DNA"/>
</dbReference>
<dbReference type="Pfam" id="PF00672">
    <property type="entry name" value="HAMP"/>
    <property type="match status" value="1"/>
</dbReference>
<dbReference type="Proteomes" id="UP000516046">
    <property type="component" value="Chromosome"/>
</dbReference>
<feature type="region of interest" description="Disordered" evidence="9">
    <location>
        <begin position="463"/>
        <end position="486"/>
    </location>
</feature>
<evidence type="ECO:0000259" key="11">
    <source>
        <dbReference type="PROSITE" id="PS50111"/>
    </source>
</evidence>
<protein>
    <submittedName>
        <fullName evidence="13">HAMP domain-containing protein</fullName>
    </submittedName>
</protein>
<keyword evidence="2" id="KW-1003">Cell membrane</keyword>
<feature type="compositionally biased region" description="Low complexity" evidence="9">
    <location>
        <begin position="463"/>
        <end position="472"/>
    </location>
</feature>
<evidence type="ECO:0000256" key="8">
    <source>
        <dbReference type="PROSITE-ProRule" id="PRU00284"/>
    </source>
</evidence>
<dbReference type="RefSeq" id="WP_212507436.1">
    <property type="nucleotide sequence ID" value="NZ_CP060696.1"/>
</dbReference>
<dbReference type="GO" id="GO:0005886">
    <property type="term" value="C:plasma membrane"/>
    <property type="evidence" value="ECO:0007669"/>
    <property type="project" value="UniProtKB-SubCell"/>
</dbReference>
<keyword evidence="3" id="KW-0145">Chemotaxis</keyword>
<feature type="compositionally biased region" description="Basic and acidic residues" evidence="9">
    <location>
        <begin position="475"/>
        <end position="486"/>
    </location>
</feature>
<dbReference type="GO" id="GO:0006935">
    <property type="term" value="P:chemotaxis"/>
    <property type="evidence" value="ECO:0007669"/>
    <property type="project" value="UniProtKB-KW"/>
</dbReference>
<gene>
    <name evidence="13" type="ORF">H6X83_01520</name>
</gene>
<keyword evidence="8" id="KW-0807">Transducer</keyword>
<evidence type="ECO:0000256" key="9">
    <source>
        <dbReference type="SAM" id="MobiDB-lite"/>
    </source>
</evidence>
<accession>A0A7G9WI61</accession>
<evidence type="ECO:0000259" key="12">
    <source>
        <dbReference type="PROSITE" id="PS50885"/>
    </source>
</evidence>
<dbReference type="Pfam" id="PF00015">
    <property type="entry name" value="MCPsignal"/>
    <property type="match status" value="1"/>
</dbReference>
<evidence type="ECO:0000256" key="2">
    <source>
        <dbReference type="ARBA" id="ARBA00022475"/>
    </source>
</evidence>
<dbReference type="PANTHER" id="PTHR43531">
    <property type="entry name" value="PROTEIN ICFG"/>
    <property type="match status" value="1"/>
</dbReference>
<feature type="domain" description="Methyl-accepting transducer" evidence="11">
    <location>
        <begin position="419"/>
        <end position="648"/>
    </location>
</feature>
<dbReference type="GO" id="GO:0007165">
    <property type="term" value="P:signal transduction"/>
    <property type="evidence" value="ECO:0007669"/>
    <property type="project" value="UniProtKB-KW"/>
</dbReference>
<feature type="transmembrane region" description="Helical" evidence="10">
    <location>
        <begin position="289"/>
        <end position="312"/>
    </location>
</feature>
<evidence type="ECO:0000256" key="10">
    <source>
        <dbReference type="SAM" id="Phobius"/>
    </source>
</evidence>
<evidence type="ECO:0000256" key="3">
    <source>
        <dbReference type="ARBA" id="ARBA00022500"/>
    </source>
</evidence>